<gene>
    <name evidence="1" type="ordered locus">Daes_0854</name>
</gene>
<dbReference type="RefSeq" id="WP_013513802.1">
    <property type="nucleotide sequence ID" value="NC_014844.1"/>
</dbReference>
<dbReference type="HOGENOM" id="CLU_088489_1_0_7"/>
<dbReference type="STRING" id="643562.Daes_0854"/>
<dbReference type="Proteomes" id="UP000002191">
    <property type="component" value="Chromosome"/>
</dbReference>
<dbReference type="AlphaFoldDB" id="E6VRE2"/>
<dbReference type="KEGG" id="das:Daes_0854"/>
<evidence type="ECO:0000313" key="1">
    <source>
        <dbReference type="EMBL" id="ADU61871.1"/>
    </source>
</evidence>
<evidence type="ECO:0000313" key="2">
    <source>
        <dbReference type="Proteomes" id="UP000002191"/>
    </source>
</evidence>
<sequence precursor="true">MKRLIVLAVATGWLVLLGACGSSYHARDMKLRTTFVDPSILEKGTGDQALYRYINKKIDINKYNKILLEPVLVAKDGELSAETRENYQRLANNAYVLLSQELGKDYALVKTPEPGTMRLSMGILDADPSNPVRNVLSSLTPIGMVVNLVTYSDTGKQSGVGEVSMEMKVVDAMTGELMGAVVDRRVGGSNPDAVVDTWSAADAGLTWWAKRTRYFLCLARAGLGCEKP</sequence>
<organism evidence="1 2">
    <name type="scientific">Pseudodesulfovibrio aespoeensis (strain ATCC 700646 / DSM 10631 / Aspo-2)</name>
    <name type="common">Desulfovibrio aespoeensis</name>
    <dbReference type="NCBI Taxonomy" id="643562"/>
    <lineage>
        <taxon>Bacteria</taxon>
        <taxon>Pseudomonadati</taxon>
        <taxon>Thermodesulfobacteriota</taxon>
        <taxon>Desulfovibrionia</taxon>
        <taxon>Desulfovibrionales</taxon>
        <taxon>Desulfovibrionaceae</taxon>
    </lineage>
</organism>
<dbReference type="EMBL" id="CP002431">
    <property type="protein sequence ID" value="ADU61871.1"/>
    <property type="molecule type" value="Genomic_DNA"/>
</dbReference>
<reference evidence="2" key="1">
    <citation type="submission" date="2010-12" db="EMBL/GenBank/DDBJ databases">
        <title>Complete sequence of Desulfovibrio aespoeensis Aspo-2.</title>
        <authorList>
            <consortium name="US DOE Joint Genome Institute"/>
            <person name="Lucas S."/>
            <person name="Copeland A."/>
            <person name="Lapidus A."/>
            <person name="Cheng J.-F."/>
            <person name="Goodwin L."/>
            <person name="Pitluck S."/>
            <person name="Chertkov O."/>
            <person name="Misra M."/>
            <person name="Detter J.C."/>
            <person name="Han C."/>
            <person name="Tapia R."/>
            <person name="Land M."/>
            <person name="Hauser L."/>
            <person name="Kyrpides N."/>
            <person name="Ivanova N."/>
            <person name="Ovchinnikova G."/>
            <person name="Pedersen K."/>
            <person name="Jagevall S."/>
            <person name="Hazen T."/>
            <person name="Woyke T."/>
        </authorList>
    </citation>
    <scope>NUCLEOTIDE SEQUENCE [LARGE SCALE GENOMIC DNA]</scope>
    <source>
        <strain evidence="2">ATCC 700646 / DSM 10631 / Aspo-2</strain>
    </source>
</reference>
<keyword evidence="2" id="KW-1185">Reference proteome</keyword>
<name>E6VRE2_PSEA9</name>
<accession>E6VRE2</accession>
<proteinExistence type="predicted"/>
<dbReference type="InterPro" id="IPR021747">
    <property type="entry name" value="DUF3313"/>
</dbReference>
<protein>
    <recommendedName>
        <fullName evidence="3">Lipoprotein</fullName>
    </recommendedName>
</protein>
<reference evidence="1 2" key="2">
    <citation type="journal article" date="2014" name="Genome Announc.">
        <title>Complete Genome Sequence of the Subsurface, Mesophilic Sulfate-Reducing Bacterium Desulfovibrio aespoeensis Aspo-2.</title>
        <authorList>
            <person name="Pedersen K."/>
            <person name="Bengtsson A."/>
            <person name="Edlund J."/>
            <person name="Rabe L."/>
            <person name="Hazen T."/>
            <person name="Chakraborty R."/>
            <person name="Goodwin L."/>
            <person name="Shapiro N."/>
        </authorList>
    </citation>
    <scope>NUCLEOTIDE SEQUENCE [LARGE SCALE GENOMIC DNA]</scope>
    <source>
        <strain evidence="2">ATCC 700646 / DSM 10631 / Aspo-2</strain>
    </source>
</reference>
<dbReference type="eggNOG" id="ENOG5032EDN">
    <property type="taxonomic scope" value="Bacteria"/>
</dbReference>
<dbReference type="PROSITE" id="PS51257">
    <property type="entry name" value="PROKAR_LIPOPROTEIN"/>
    <property type="match status" value="1"/>
</dbReference>
<dbReference type="OrthoDB" id="5460524at2"/>
<evidence type="ECO:0008006" key="3">
    <source>
        <dbReference type="Google" id="ProtNLM"/>
    </source>
</evidence>
<dbReference type="Pfam" id="PF11769">
    <property type="entry name" value="DUF3313"/>
    <property type="match status" value="1"/>
</dbReference>